<evidence type="ECO:0000313" key="5">
    <source>
        <dbReference type="Proteomes" id="UP001326715"/>
    </source>
</evidence>
<dbReference type="AlphaFoldDB" id="A0A1K1NLE4"/>
<dbReference type="GO" id="GO:0006284">
    <property type="term" value="P:base-excision repair"/>
    <property type="evidence" value="ECO:0007669"/>
    <property type="project" value="InterPro"/>
</dbReference>
<dbReference type="EMBL" id="FPIZ01000003">
    <property type="protein sequence ID" value="SFW35246.1"/>
    <property type="molecule type" value="Genomic_DNA"/>
</dbReference>
<dbReference type="GO" id="GO:0008270">
    <property type="term" value="F:zinc ion binding"/>
    <property type="evidence" value="ECO:0007669"/>
    <property type="project" value="InterPro"/>
</dbReference>
<dbReference type="Pfam" id="PF06831">
    <property type="entry name" value="H2TH"/>
    <property type="match status" value="1"/>
</dbReference>
<organism evidence="2 4">
    <name type="scientific">Chitinophaga sancti</name>
    <dbReference type="NCBI Taxonomy" id="1004"/>
    <lineage>
        <taxon>Bacteria</taxon>
        <taxon>Pseudomonadati</taxon>
        <taxon>Bacteroidota</taxon>
        <taxon>Chitinophagia</taxon>
        <taxon>Chitinophagales</taxon>
        <taxon>Chitinophagaceae</taxon>
        <taxon>Chitinophaga</taxon>
    </lineage>
</organism>
<dbReference type="InterPro" id="IPR010979">
    <property type="entry name" value="Ribosomal_uS13-like_H2TH"/>
</dbReference>
<name>A0A1K1NLE4_9BACT</name>
<protein>
    <submittedName>
        <fullName evidence="2">Formamidopyrimidine-DNA glycosylase H2TH domain-containing protein</fullName>
    </submittedName>
</protein>
<evidence type="ECO:0000259" key="1">
    <source>
        <dbReference type="Pfam" id="PF06831"/>
    </source>
</evidence>
<accession>A0A1K1NLE4</accession>
<evidence type="ECO:0000313" key="4">
    <source>
        <dbReference type="Proteomes" id="UP000183788"/>
    </source>
</evidence>
<proteinExistence type="predicted"/>
<dbReference type="InterPro" id="IPR015886">
    <property type="entry name" value="H2TH_FPG"/>
</dbReference>
<evidence type="ECO:0000313" key="2">
    <source>
        <dbReference type="EMBL" id="SFW35246.1"/>
    </source>
</evidence>
<evidence type="ECO:0000313" key="3">
    <source>
        <dbReference type="EMBL" id="WQG91188.1"/>
    </source>
</evidence>
<dbReference type="STRING" id="1004.SAMN05661012_01348"/>
<dbReference type="PANTHER" id="PTHR22993">
    <property type="entry name" value="FORMAMIDOPYRIMIDINE-DNA GLYCOSYLASE"/>
    <property type="match status" value="1"/>
</dbReference>
<reference evidence="3 5" key="2">
    <citation type="submission" date="2023-11" db="EMBL/GenBank/DDBJ databases">
        <title>MicrobeMod: A computational toolkit for identifying prokaryotic methylation and restriction-modification with nanopore sequencing.</title>
        <authorList>
            <person name="Crits-Christoph A."/>
            <person name="Kang S.C."/>
            <person name="Lee H."/>
            <person name="Ostrov N."/>
        </authorList>
    </citation>
    <scope>NUCLEOTIDE SEQUENCE [LARGE SCALE GENOMIC DNA]</scope>
    <source>
        <strain evidence="3 5">ATCC 23090</strain>
    </source>
</reference>
<dbReference type="Proteomes" id="UP000183788">
    <property type="component" value="Unassembled WGS sequence"/>
</dbReference>
<keyword evidence="5" id="KW-1185">Reference proteome</keyword>
<dbReference type="Proteomes" id="UP001326715">
    <property type="component" value="Chromosome"/>
</dbReference>
<dbReference type="Gene3D" id="1.10.8.50">
    <property type="match status" value="1"/>
</dbReference>
<dbReference type="GO" id="GO:0019104">
    <property type="term" value="F:DNA N-glycosylase activity"/>
    <property type="evidence" value="ECO:0007669"/>
    <property type="project" value="TreeGrafter"/>
</dbReference>
<dbReference type="PANTHER" id="PTHR22993:SF9">
    <property type="entry name" value="FORMAMIDOPYRIMIDINE-DNA GLYCOSYLASE"/>
    <property type="match status" value="1"/>
</dbReference>
<dbReference type="RefSeq" id="WP_072358190.1">
    <property type="nucleotide sequence ID" value="NZ_CP139972.1"/>
</dbReference>
<gene>
    <name evidence="2" type="ORF">SAMN05661012_01348</name>
    <name evidence="3" type="ORF">SR876_06735</name>
</gene>
<dbReference type="OrthoDB" id="9800855at2"/>
<dbReference type="GO" id="GO:0003906">
    <property type="term" value="F:DNA-(apurinic or apyrimidinic site) endonuclease activity"/>
    <property type="evidence" value="ECO:0007669"/>
    <property type="project" value="InterPro"/>
</dbReference>
<dbReference type="EMBL" id="CP140154">
    <property type="protein sequence ID" value="WQG91188.1"/>
    <property type="molecule type" value="Genomic_DNA"/>
</dbReference>
<feature type="domain" description="Formamidopyrimidine-DNA glycosylase H2TH DNA-binding" evidence="1">
    <location>
        <begin position="15"/>
        <end position="61"/>
    </location>
</feature>
<sequence>MPEGPSIVILKEELTLLDQEIFAGSGNIIKNEVLFRTHIHPLSKVGKLPLKKKKELIQETRQYSFDFLEWEKAFVLKKHRLPHTRKTCPQCHIPIIKEYLNATQRRSFFCNNCQLLYE</sequence>
<reference evidence="2 4" key="1">
    <citation type="submission" date="2016-11" db="EMBL/GenBank/DDBJ databases">
        <authorList>
            <person name="Jaros S."/>
            <person name="Januszkiewicz K."/>
            <person name="Wedrychowicz H."/>
        </authorList>
    </citation>
    <scope>NUCLEOTIDE SEQUENCE [LARGE SCALE GENOMIC DNA]</scope>
    <source>
        <strain evidence="2 4">DSM 784</strain>
    </source>
</reference>
<dbReference type="SUPFAM" id="SSF46946">
    <property type="entry name" value="S13-like H2TH domain"/>
    <property type="match status" value="1"/>
</dbReference>
<dbReference type="GO" id="GO:0003684">
    <property type="term" value="F:damaged DNA binding"/>
    <property type="evidence" value="ECO:0007669"/>
    <property type="project" value="InterPro"/>
</dbReference>